<name>S8DR84_FOMSC</name>
<protein>
    <submittedName>
        <fullName evidence="2">Uncharacterized protein</fullName>
    </submittedName>
</protein>
<reference evidence="2 3" key="1">
    <citation type="journal article" date="2012" name="Science">
        <title>The Paleozoic origin of enzymatic lignin decomposition reconstructed from 31 fungal genomes.</title>
        <authorList>
            <person name="Floudas D."/>
            <person name="Binder M."/>
            <person name="Riley R."/>
            <person name="Barry K."/>
            <person name="Blanchette R.A."/>
            <person name="Henrissat B."/>
            <person name="Martinez A.T."/>
            <person name="Otillar R."/>
            <person name="Spatafora J.W."/>
            <person name="Yadav J.S."/>
            <person name="Aerts A."/>
            <person name="Benoit I."/>
            <person name="Boyd A."/>
            <person name="Carlson A."/>
            <person name="Copeland A."/>
            <person name="Coutinho P.M."/>
            <person name="de Vries R.P."/>
            <person name="Ferreira P."/>
            <person name="Findley K."/>
            <person name="Foster B."/>
            <person name="Gaskell J."/>
            <person name="Glotzer D."/>
            <person name="Gorecki P."/>
            <person name="Heitman J."/>
            <person name="Hesse C."/>
            <person name="Hori C."/>
            <person name="Igarashi K."/>
            <person name="Jurgens J.A."/>
            <person name="Kallen N."/>
            <person name="Kersten P."/>
            <person name="Kohler A."/>
            <person name="Kuees U."/>
            <person name="Kumar T.K.A."/>
            <person name="Kuo A."/>
            <person name="LaButti K."/>
            <person name="Larrondo L.F."/>
            <person name="Lindquist E."/>
            <person name="Ling A."/>
            <person name="Lombard V."/>
            <person name="Lucas S."/>
            <person name="Lundell T."/>
            <person name="Martin R."/>
            <person name="McLaughlin D.J."/>
            <person name="Morgenstern I."/>
            <person name="Morin E."/>
            <person name="Murat C."/>
            <person name="Nagy L.G."/>
            <person name="Nolan M."/>
            <person name="Ohm R.A."/>
            <person name="Patyshakuliyeva A."/>
            <person name="Rokas A."/>
            <person name="Ruiz-Duenas F.J."/>
            <person name="Sabat G."/>
            <person name="Salamov A."/>
            <person name="Samejima M."/>
            <person name="Schmutz J."/>
            <person name="Slot J.C."/>
            <person name="St John F."/>
            <person name="Stenlid J."/>
            <person name="Sun H."/>
            <person name="Sun S."/>
            <person name="Syed K."/>
            <person name="Tsang A."/>
            <person name="Wiebenga A."/>
            <person name="Young D."/>
            <person name="Pisabarro A."/>
            <person name="Eastwood D.C."/>
            <person name="Martin F."/>
            <person name="Cullen D."/>
            <person name="Grigoriev I.V."/>
            <person name="Hibbett D.S."/>
        </authorList>
    </citation>
    <scope>NUCLEOTIDE SEQUENCE</scope>
    <source>
        <strain evidence="3">FP-58527</strain>
    </source>
</reference>
<dbReference type="Proteomes" id="UP000015241">
    <property type="component" value="Unassembled WGS sequence"/>
</dbReference>
<dbReference type="EMBL" id="KE504200">
    <property type="protein sequence ID" value="EPS95776.1"/>
    <property type="molecule type" value="Genomic_DNA"/>
</dbReference>
<dbReference type="AlphaFoldDB" id="S8DR84"/>
<evidence type="ECO:0000313" key="3">
    <source>
        <dbReference type="Proteomes" id="UP000015241"/>
    </source>
</evidence>
<accession>S8DR84</accession>
<dbReference type="HOGENOM" id="CLU_1204800_0_0_1"/>
<feature type="region of interest" description="Disordered" evidence="1">
    <location>
        <begin position="15"/>
        <end position="76"/>
    </location>
</feature>
<organism evidence="2 3">
    <name type="scientific">Fomitopsis schrenkii</name>
    <name type="common">Brown rot fungus</name>
    <dbReference type="NCBI Taxonomy" id="2126942"/>
    <lineage>
        <taxon>Eukaryota</taxon>
        <taxon>Fungi</taxon>
        <taxon>Dikarya</taxon>
        <taxon>Basidiomycota</taxon>
        <taxon>Agaricomycotina</taxon>
        <taxon>Agaricomycetes</taxon>
        <taxon>Polyporales</taxon>
        <taxon>Fomitopsis</taxon>
    </lineage>
</organism>
<dbReference type="InParanoid" id="S8DR84"/>
<evidence type="ECO:0000313" key="2">
    <source>
        <dbReference type="EMBL" id="EPS95776.1"/>
    </source>
</evidence>
<gene>
    <name evidence="2" type="ORF">FOMPIDRAFT_1053867</name>
</gene>
<evidence type="ECO:0000256" key="1">
    <source>
        <dbReference type="SAM" id="MobiDB-lite"/>
    </source>
</evidence>
<proteinExistence type="predicted"/>
<sequence>MRTCPRLTVLPRGWLPPLRAAGHFAPQAGPSRPDPGKPGEDEIIPFSARPRATWSKRDTTRCSAGPPQGGPSVVAHNANQLPQDIRRAVSRPRRPNGGAFKIPTVSDASERSEHDVALVAVRSPTPYLSRVRSGWAKCRIVEDGNVDQGGFRRASLRALPLNPTTPATSRGRRIRPLILAKGAGNHRFLVRICLDDRSQDATASARPYVSKPGTTVTTFFPRSYLIKDED</sequence>
<keyword evidence="3" id="KW-1185">Reference proteome</keyword>